<feature type="domain" description="Class II aldolase/adducin N-terminal" evidence="1">
    <location>
        <begin position="29"/>
        <end position="210"/>
    </location>
</feature>
<sequence length="273" mass="30352">MSSTITTTQQDSSKPTFTDPYQERKHLLEHTAAAFRFFERHGYNEGVSGHISVRDPVDPSTFWINPLGKHFAMMKASDMVQVDEDGNVIGGNKHVVNAAGFKIHSVIHKARPDVNAACHAHSIYGKAYSCFGKPLQMLSQDSCLFYNAHGVYKDFGGVVLEQKESNQIAQALGNGKAVILQNHGNLTTGSTVDEAAILFFIMERTSQAQLLADSCTNNTKRPISDKAAKFTFDALADSDSLYSEFQPEYDYEVYRNDDFLFKDNFPFGPDSQN</sequence>
<dbReference type="Proteomes" id="UP000095038">
    <property type="component" value="Unassembled WGS sequence"/>
</dbReference>
<dbReference type="InParanoid" id="A0A1D2V9C2"/>
<evidence type="ECO:0000313" key="3">
    <source>
        <dbReference type="Proteomes" id="UP000095038"/>
    </source>
</evidence>
<dbReference type="Gene3D" id="3.40.225.10">
    <property type="entry name" value="Class II aldolase/adducin N-terminal domain"/>
    <property type="match status" value="1"/>
</dbReference>
<dbReference type="Pfam" id="PF00596">
    <property type="entry name" value="Aldolase_II"/>
    <property type="match status" value="1"/>
</dbReference>
<dbReference type="SUPFAM" id="SSF53639">
    <property type="entry name" value="AraD/HMP-PK domain-like"/>
    <property type="match status" value="1"/>
</dbReference>
<dbReference type="FunFam" id="3.40.225.10:FF:000009">
    <property type="entry name" value="Class II aldolase/adducin N-terminal"/>
    <property type="match status" value="1"/>
</dbReference>
<dbReference type="STRING" id="1344418.A0A1D2V9C2"/>
<name>A0A1D2V9C2_9ASCO</name>
<dbReference type="InterPro" id="IPR001303">
    <property type="entry name" value="Aldolase_II/adducin_N"/>
</dbReference>
<accession>A0A1D2V9C2</accession>
<dbReference type="NCBIfam" id="NF004855">
    <property type="entry name" value="PRK06208.1"/>
    <property type="match status" value="1"/>
</dbReference>
<dbReference type="SMART" id="SM01007">
    <property type="entry name" value="Aldolase_II"/>
    <property type="match status" value="1"/>
</dbReference>
<protein>
    <submittedName>
        <fullName evidence="2">Putative aldolase</fullName>
    </submittedName>
</protein>
<gene>
    <name evidence="2" type="ORF">ASCRUDRAFT_83011</name>
</gene>
<evidence type="ECO:0000259" key="1">
    <source>
        <dbReference type="SMART" id="SM01007"/>
    </source>
</evidence>
<dbReference type="InterPro" id="IPR051017">
    <property type="entry name" value="Aldolase-II_Adducin_sf"/>
</dbReference>
<organism evidence="2 3">
    <name type="scientific">Ascoidea rubescens DSM 1968</name>
    <dbReference type="NCBI Taxonomy" id="1344418"/>
    <lineage>
        <taxon>Eukaryota</taxon>
        <taxon>Fungi</taxon>
        <taxon>Dikarya</taxon>
        <taxon>Ascomycota</taxon>
        <taxon>Saccharomycotina</taxon>
        <taxon>Saccharomycetes</taxon>
        <taxon>Ascoideaceae</taxon>
        <taxon>Ascoidea</taxon>
    </lineage>
</organism>
<reference evidence="3" key="1">
    <citation type="submission" date="2016-05" db="EMBL/GenBank/DDBJ databases">
        <title>Comparative genomics of biotechnologically important yeasts.</title>
        <authorList>
            <consortium name="DOE Joint Genome Institute"/>
            <person name="Riley R."/>
            <person name="Haridas S."/>
            <person name="Wolfe K.H."/>
            <person name="Lopes M.R."/>
            <person name="Hittinger C.T."/>
            <person name="Goker M."/>
            <person name="Salamov A."/>
            <person name="Wisecaver J."/>
            <person name="Long T.M."/>
            <person name="Aerts A.L."/>
            <person name="Barry K."/>
            <person name="Choi C."/>
            <person name="Clum A."/>
            <person name="Coughlan A.Y."/>
            <person name="Deshpande S."/>
            <person name="Douglass A.P."/>
            <person name="Hanson S.J."/>
            <person name="Klenk H.-P."/>
            <person name="Labutti K."/>
            <person name="Lapidus A."/>
            <person name="Lindquist E."/>
            <person name="Lipzen A."/>
            <person name="Meier-Kolthoff J.P."/>
            <person name="Ohm R.A."/>
            <person name="Otillar R.P."/>
            <person name="Pangilinan J."/>
            <person name="Peng Y."/>
            <person name="Rokas A."/>
            <person name="Rosa C.A."/>
            <person name="Scheuner C."/>
            <person name="Sibirny A.A."/>
            <person name="Slot J.C."/>
            <person name="Stielow J.B."/>
            <person name="Sun H."/>
            <person name="Kurtzman C.P."/>
            <person name="Blackwell M."/>
            <person name="Grigoriev I.V."/>
            <person name="Jeffries T.W."/>
        </authorList>
    </citation>
    <scope>NUCLEOTIDE SEQUENCE [LARGE SCALE GENOMIC DNA]</scope>
    <source>
        <strain evidence="3">DSM 1968</strain>
    </source>
</reference>
<dbReference type="OrthoDB" id="3238794at2759"/>
<dbReference type="PANTHER" id="PTHR10672">
    <property type="entry name" value="ADDUCIN"/>
    <property type="match status" value="1"/>
</dbReference>
<dbReference type="GO" id="GO:0051015">
    <property type="term" value="F:actin filament binding"/>
    <property type="evidence" value="ECO:0007669"/>
    <property type="project" value="TreeGrafter"/>
</dbReference>
<dbReference type="InterPro" id="IPR036409">
    <property type="entry name" value="Aldolase_II/adducin_N_sf"/>
</dbReference>
<dbReference type="GO" id="GO:0005856">
    <property type="term" value="C:cytoskeleton"/>
    <property type="evidence" value="ECO:0007669"/>
    <property type="project" value="TreeGrafter"/>
</dbReference>
<dbReference type="AlphaFoldDB" id="A0A1D2V9C2"/>
<dbReference type="GeneID" id="30968443"/>
<keyword evidence="3" id="KW-1185">Reference proteome</keyword>
<dbReference type="RefSeq" id="XP_020044545.1">
    <property type="nucleotide sequence ID" value="XM_020194807.1"/>
</dbReference>
<evidence type="ECO:0000313" key="2">
    <source>
        <dbReference type="EMBL" id="ODV58238.1"/>
    </source>
</evidence>
<dbReference type="EMBL" id="KV454494">
    <property type="protein sequence ID" value="ODV58238.1"/>
    <property type="molecule type" value="Genomic_DNA"/>
</dbReference>
<dbReference type="PANTHER" id="PTHR10672:SF25">
    <property type="entry name" value="MEIOTICALLY UP-REGULATED GENE 14 PROTEIN"/>
    <property type="match status" value="1"/>
</dbReference>
<proteinExistence type="predicted"/>